<comment type="subcellular location">
    <subcellularLocation>
        <location evidence="1">Nucleus</location>
    </subcellularLocation>
</comment>
<gene>
    <name evidence="9" type="ORF">BOKJ2_LOCUS10203</name>
</gene>
<dbReference type="PANTHER" id="PTHR15081:SF1">
    <property type="entry name" value="NUCLEAR AUTOANTIGENIC SPERM PROTEIN"/>
    <property type="match status" value="1"/>
</dbReference>
<dbReference type="OrthoDB" id="5855366at2759"/>
<evidence type="ECO:0000256" key="7">
    <source>
        <dbReference type="SAM" id="Coils"/>
    </source>
</evidence>
<feature type="compositionally biased region" description="Basic and acidic residues" evidence="8">
    <location>
        <begin position="109"/>
        <end position="179"/>
    </location>
</feature>
<organism evidence="9 10">
    <name type="scientific">Bursaphelenchus okinawaensis</name>
    <dbReference type="NCBI Taxonomy" id="465554"/>
    <lineage>
        <taxon>Eukaryota</taxon>
        <taxon>Metazoa</taxon>
        <taxon>Ecdysozoa</taxon>
        <taxon>Nematoda</taxon>
        <taxon>Chromadorea</taxon>
        <taxon>Rhabditida</taxon>
        <taxon>Tylenchina</taxon>
        <taxon>Tylenchomorpha</taxon>
        <taxon>Aphelenchoidea</taxon>
        <taxon>Aphelenchoididae</taxon>
        <taxon>Bursaphelenchus</taxon>
    </lineage>
</organism>
<comment type="caution">
    <text evidence="9">The sequence shown here is derived from an EMBL/GenBank/DDBJ whole genome shotgun (WGS) entry which is preliminary data.</text>
</comment>
<keyword evidence="3" id="KW-0677">Repeat</keyword>
<evidence type="ECO:0000313" key="9">
    <source>
        <dbReference type="EMBL" id="CAD5223433.1"/>
    </source>
</evidence>
<accession>A0A811L8G3</accession>
<evidence type="ECO:0000256" key="6">
    <source>
        <dbReference type="PROSITE-ProRule" id="PRU00339"/>
    </source>
</evidence>
<dbReference type="InterPro" id="IPR011990">
    <property type="entry name" value="TPR-like_helical_dom_sf"/>
</dbReference>
<feature type="region of interest" description="Disordered" evidence="8">
    <location>
        <begin position="1"/>
        <end position="21"/>
    </location>
</feature>
<dbReference type="EMBL" id="CAJFCW020000005">
    <property type="protein sequence ID" value="CAG9117851.1"/>
    <property type="molecule type" value="Genomic_DNA"/>
</dbReference>
<evidence type="ECO:0000256" key="5">
    <source>
        <dbReference type="ARBA" id="ARBA00023242"/>
    </source>
</evidence>
<evidence type="ECO:0000313" key="10">
    <source>
        <dbReference type="Proteomes" id="UP000614601"/>
    </source>
</evidence>
<dbReference type="GO" id="GO:0006335">
    <property type="term" value="P:DNA replication-dependent chromatin assembly"/>
    <property type="evidence" value="ECO:0007669"/>
    <property type="project" value="TreeGrafter"/>
</dbReference>
<proteinExistence type="inferred from homology"/>
<evidence type="ECO:0000256" key="3">
    <source>
        <dbReference type="ARBA" id="ARBA00022737"/>
    </source>
</evidence>
<dbReference type="GO" id="GO:0034080">
    <property type="term" value="P:CENP-A containing chromatin assembly"/>
    <property type="evidence" value="ECO:0007669"/>
    <property type="project" value="TreeGrafter"/>
</dbReference>
<evidence type="ECO:0000256" key="2">
    <source>
        <dbReference type="ARBA" id="ARBA00008402"/>
    </source>
</evidence>
<feature type="compositionally biased region" description="Acidic residues" evidence="8">
    <location>
        <begin position="93"/>
        <end position="108"/>
    </location>
</feature>
<dbReference type="GO" id="GO:0042393">
    <property type="term" value="F:histone binding"/>
    <property type="evidence" value="ECO:0007669"/>
    <property type="project" value="TreeGrafter"/>
</dbReference>
<feature type="region of interest" description="Disordered" evidence="8">
    <location>
        <begin position="88"/>
        <end position="199"/>
    </location>
</feature>
<dbReference type="InterPro" id="IPR019734">
    <property type="entry name" value="TPR_rpt"/>
</dbReference>
<comment type="similarity">
    <text evidence="2">Belongs to the NASP family.</text>
</comment>
<evidence type="ECO:0000256" key="8">
    <source>
        <dbReference type="SAM" id="MobiDB-lite"/>
    </source>
</evidence>
<evidence type="ECO:0000256" key="1">
    <source>
        <dbReference type="ARBA" id="ARBA00004123"/>
    </source>
</evidence>
<name>A0A811L8G3_9BILA</name>
<dbReference type="AlphaFoldDB" id="A0A811L8G3"/>
<dbReference type="SUPFAM" id="SSF48452">
    <property type="entry name" value="TPR-like"/>
    <property type="match status" value="1"/>
</dbReference>
<dbReference type="Gene3D" id="1.25.40.10">
    <property type="entry name" value="Tetratricopeptide repeat domain"/>
    <property type="match status" value="1"/>
</dbReference>
<feature type="region of interest" description="Disordered" evidence="8">
    <location>
        <begin position="383"/>
        <end position="411"/>
    </location>
</feature>
<keyword evidence="7" id="KW-0175">Coiled coil</keyword>
<sequence>MAEVENVAPEVSVDEKAENNQNKVKTGLAEGRKLLIAGNYELAIDRLSDAAQLGVTVFGEFGKEMYDVYLAYARAQLECASEMALVVNPKVDDEADSTDDEEDDEEQKDEAKEAKKDEEENKVDSTGDKPSSEAENASKDSEEQPEDPKTSEEKPEETTTPEEKSEETKEDKEDDKLEKMDEEDTVSVKNENGETPDDALTDMIRSSWDFFELAKKIAQRELESATEKKEWSRKLADAVFGVGQLMIIDEQFDVALDELSKALEIKKEVLDEVDRELAECHHEIARVLNLKEEFPKATEHYQHAFDVINKRIEHLETTKTDENKKEVDKEIADLEDVSREIKAKIKEASEQEKLDEKIKEELRKRLLGTTAFEQVEQKQGEVINDISELVRKRKKPTENTEETDEKRSKTE</sequence>
<dbReference type="Proteomes" id="UP000614601">
    <property type="component" value="Unassembled WGS sequence"/>
</dbReference>
<evidence type="ECO:0008006" key="11">
    <source>
        <dbReference type="Google" id="ProtNLM"/>
    </source>
</evidence>
<dbReference type="GO" id="GO:0005654">
    <property type="term" value="C:nucleoplasm"/>
    <property type="evidence" value="ECO:0007669"/>
    <property type="project" value="TreeGrafter"/>
</dbReference>
<dbReference type="InterPro" id="IPR051730">
    <property type="entry name" value="NASP-like"/>
</dbReference>
<feature type="repeat" description="TPR" evidence="6">
    <location>
        <begin position="236"/>
        <end position="269"/>
    </location>
</feature>
<keyword evidence="4 6" id="KW-0802">TPR repeat</keyword>
<protein>
    <recommendedName>
        <fullName evidence="11">Tetratricopeptide SHNi-TPR domain-containing protein</fullName>
    </recommendedName>
</protein>
<keyword evidence="10" id="KW-1185">Reference proteome</keyword>
<dbReference type="Proteomes" id="UP000783686">
    <property type="component" value="Unassembled WGS sequence"/>
</dbReference>
<dbReference type="EMBL" id="CAJFDH010000005">
    <property type="protein sequence ID" value="CAD5223433.1"/>
    <property type="molecule type" value="Genomic_DNA"/>
</dbReference>
<dbReference type="PROSITE" id="PS50005">
    <property type="entry name" value="TPR"/>
    <property type="match status" value="1"/>
</dbReference>
<feature type="coiled-coil region" evidence="7">
    <location>
        <begin position="324"/>
        <end position="365"/>
    </location>
</feature>
<keyword evidence="5" id="KW-0539">Nucleus</keyword>
<reference evidence="9" key="1">
    <citation type="submission" date="2020-09" db="EMBL/GenBank/DDBJ databases">
        <authorList>
            <person name="Kikuchi T."/>
        </authorList>
    </citation>
    <scope>NUCLEOTIDE SEQUENCE</scope>
    <source>
        <strain evidence="9">SH1</strain>
    </source>
</reference>
<evidence type="ECO:0000256" key="4">
    <source>
        <dbReference type="ARBA" id="ARBA00022803"/>
    </source>
</evidence>
<dbReference type="PANTHER" id="PTHR15081">
    <property type="entry name" value="NUCLEAR AUTOANTIGENIC SPERM PROTEIN NASP -RELATED"/>
    <property type="match status" value="1"/>
</dbReference>